<evidence type="ECO:0000313" key="2">
    <source>
        <dbReference type="Proteomes" id="UP001060085"/>
    </source>
</evidence>
<name>A0ACC0A327_CATRO</name>
<evidence type="ECO:0000313" key="1">
    <source>
        <dbReference type="EMBL" id="KAI5653798.1"/>
    </source>
</evidence>
<comment type="caution">
    <text evidence="1">The sequence shown here is derived from an EMBL/GenBank/DDBJ whole genome shotgun (WGS) entry which is preliminary data.</text>
</comment>
<gene>
    <name evidence="1" type="ORF">M9H77_30985</name>
</gene>
<proteinExistence type="predicted"/>
<dbReference type="EMBL" id="CM044707">
    <property type="protein sequence ID" value="KAI5653798.1"/>
    <property type="molecule type" value="Genomic_DNA"/>
</dbReference>
<dbReference type="Proteomes" id="UP001060085">
    <property type="component" value="Linkage Group LG07"/>
</dbReference>
<protein>
    <submittedName>
        <fullName evidence="1">Uncharacterized protein</fullName>
    </submittedName>
</protein>
<organism evidence="1 2">
    <name type="scientific">Catharanthus roseus</name>
    <name type="common">Madagascar periwinkle</name>
    <name type="synonym">Vinca rosea</name>
    <dbReference type="NCBI Taxonomy" id="4058"/>
    <lineage>
        <taxon>Eukaryota</taxon>
        <taxon>Viridiplantae</taxon>
        <taxon>Streptophyta</taxon>
        <taxon>Embryophyta</taxon>
        <taxon>Tracheophyta</taxon>
        <taxon>Spermatophyta</taxon>
        <taxon>Magnoliopsida</taxon>
        <taxon>eudicotyledons</taxon>
        <taxon>Gunneridae</taxon>
        <taxon>Pentapetalae</taxon>
        <taxon>asterids</taxon>
        <taxon>lamiids</taxon>
        <taxon>Gentianales</taxon>
        <taxon>Apocynaceae</taxon>
        <taxon>Rauvolfioideae</taxon>
        <taxon>Vinceae</taxon>
        <taxon>Catharanthinae</taxon>
        <taxon>Catharanthus</taxon>
    </lineage>
</organism>
<keyword evidence="2" id="KW-1185">Reference proteome</keyword>
<sequence>MKKKFEDGRRFIFDGYGLTHGKDNCNETQLNGRVDDVDRKIQNRLDDLDDKIVDIQNRAMRLDLKATHLKAKDLGDEGKMKEKDQSIEDLEDSCLG</sequence>
<accession>A0ACC0A327</accession>
<reference evidence="2" key="1">
    <citation type="journal article" date="2023" name="Nat. Plants">
        <title>Single-cell RNA sequencing provides a high-resolution roadmap for understanding the multicellular compartmentation of specialized metabolism.</title>
        <authorList>
            <person name="Sun S."/>
            <person name="Shen X."/>
            <person name="Li Y."/>
            <person name="Li Y."/>
            <person name="Wang S."/>
            <person name="Li R."/>
            <person name="Zhang H."/>
            <person name="Shen G."/>
            <person name="Guo B."/>
            <person name="Wei J."/>
            <person name="Xu J."/>
            <person name="St-Pierre B."/>
            <person name="Chen S."/>
            <person name="Sun C."/>
        </authorList>
    </citation>
    <scope>NUCLEOTIDE SEQUENCE [LARGE SCALE GENOMIC DNA]</scope>
</reference>